<sequence>MLSIRATKLVEYLTGSTPRPTMGNDETWLCEDALVMSWLLNSIEPTLSPQYMMMDYAKDVLDAIAQQFSQGNNYAQAYEISKQARKMRQGELSLATYYSTLTHLWQQLDTYRTHKPSIPEELVTYQKDTEKERVYEFIVGLNPKFDQIRVQVLGRVQFPTLQETYNMVQHEETRRSSMLTSGPPDHSALVTMSRPSLSVPDPVHNQAEKAMRQCDYCNKDNHIRETCFKLHGRPRGLGGRSGSRVGRFNYGGRSTSQAHFFEGLVGVDSVAISDPTPVLSSDQILALQHLISQPPGLSSTGSSSNGSENGTSNLAQSGMVSSTYNVSTSHNSSWCLDSDANKHMTNSSEVFDSYTPCSGKDKIRVANGSLSPVSGKGLVYCTPNISLSSVLQVPNLCANLLSVYRINFGY</sequence>
<evidence type="ECO:0000259" key="2">
    <source>
        <dbReference type="Pfam" id="PF22936"/>
    </source>
</evidence>
<gene>
    <name evidence="3" type="ORF">CFOL_v3_22990</name>
</gene>
<dbReference type="EMBL" id="BDDD01001991">
    <property type="protein sequence ID" value="GAV79525.1"/>
    <property type="molecule type" value="Genomic_DNA"/>
</dbReference>
<dbReference type="AlphaFoldDB" id="A0A1Q3CH34"/>
<evidence type="ECO:0000313" key="4">
    <source>
        <dbReference type="Proteomes" id="UP000187406"/>
    </source>
</evidence>
<name>A0A1Q3CH34_CEPFO</name>
<protein>
    <submittedName>
        <fullName evidence="3">UBN2_3 domain-containing protein</fullName>
    </submittedName>
</protein>
<dbReference type="InParanoid" id="A0A1Q3CH34"/>
<keyword evidence="4" id="KW-1185">Reference proteome</keyword>
<evidence type="ECO:0000313" key="3">
    <source>
        <dbReference type="EMBL" id="GAV79525.1"/>
    </source>
</evidence>
<dbReference type="PANTHER" id="PTHR34222:SF98">
    <property type="match status" value="1"/>
</dbReference>
<dbReference type="Pfam" id="PF22936">
    <property type="entry name" value="Pol_BBD"/>
    <property type="match status" value="1"/>
</dbReference>
<dbReference type="PANTHER" id="PTHR34222">
    <property type="entry name" value="GAG_PRE-INTEGRS DOMAIN-CONTAINING PROTEIN"/>
    <property type="match status" value="1"/>
</dbReference>
<dbReference type="OrthoDB" id="430476at2759"/>
<reference evidence="4" key="1">
    <citation type="submission" date="2016-04" db="EMBL/GenBank/DDBJ databases">
        <title>Cephalotus genome sequencing.</title>
        <authorList>
            <person name="Fukushima K."/>
            <person name="Hasebe M."/>
            <person name="Fang X."/>
        </authorList>
    </citation>
    <scope>NUCLEOTIDE SEQUENCE [LARGE SCALE GENOMIC DNA]</scope>
    <source>
        <strain evidence="4">cv. St1</strain>
    </source>
</reference>
<feature type="region of interest" description="Disordered" evidence="1">
    <location>
        <begin position="295"/>
        <end position="315"/>
    </location>
</feature>
<dbReference type="InterPro" id="IPR054722">
    <property type="entry name" value="PolX-like_BBD"/>
</dbReference>
<feature type="compositionally biased region" description="Low complexity" evidence="1">
    <location>
        <begin position="298"/>
        <end position="313"/>
    </location>
</feature>
<evidence type="ECO:0000256" key="1">
    <source>
        <dbReference type="SAM" id="MobiDB-lite"/>
    </source>
</evidence>
<feature type="domain" description="Retrovirus-related Pol polyprotein from transposon TNT 1-94-like beta-barrel" evidence="2">
    <location>
        <begin position="334"/>
        <end position="406"/>
    </location>
</feature>
<proteinExistence type="predicted"/>
<comment type="caution">
    <text evidence="3">The sequence shown here is derived from an EMBL/GenBank/DDBJ whole genome shotgun (WGS) entry which is preliminary data.</text>
</comment>
<dbReference type="Proteomes" id="UP000187406">
    <property type="component" value="Unassembled WGS sequence"/>
</dbReference>
<accession>A0A1Q3CH34</accession>
<organism evidence="3 4">
    <name type="scientific">Cephalotus follicularis</name>
    <name type="common">Albany pitcher plant</name>
    <dbReference type="NCBI Taxonomy" id="3775"/>
    <lineage>
        <taxon>Eukaryota</taxon>
        <taxon>Viridiplantae</taxon>
        <taxon>Streptophyta</taxon>
        <taxon>Embryophyta</taxon>
        <taxon>Tracheophyta</taxon>
        <taxon>Spermatophyta</taxon>
        <taxon>Magnoliopsida</taxon>
        <taxon>eudicotyledons</taxon>
        <taxon>Gunneridae</taxon>
        <taxon>Pentapetalae</taxon>
        <taxon>rosids</taxon>
        <taxon>fabids</taxon>
        <taxon>Oxalidales</taxon>
        <taxon>Cephalotaceae</taxon>
        <taxon>Cephalotus</taxon>
    </lineage>
</organism>